<dbReference type="AlphaFoldDB" id="A0A1H2V739"/>
<dbReference type="Gene3D" id="3.40.50.150">
    <property type="entry name" value="Vaccinia Virus protein VP39"/>
    <property type="match status" value="1"/>
</dbReference>
<keyword evidence="2 7" id="KW-0489">Methyltransferase</keyword>
<dbReference type="SUPFAM" id="SSF53335">
    <property type="entry name" value="S-adenosyl-L-methionine-dependent methyltransferases"/>
    <property type="match status" value="1"/>
</dbReference>
<keyword evidence="3 7" id="KW-0808">Transferase</keyword>
<dbReference type="EMBL" id="FNOJ01000010">
    <property type="protein sequence ID" value="SDW63729.1"/>
    <property type="molecule type" value="Genomic_DNA"/>
</dbReference>
<evidence type="ECO:0000313" key="7">
    <source>
        <dbReference type="EMBL" id="SDW63729.1"/>
    </source>
</evidence>
<dbReference type="RefSeq" id="WP_083341221.1">
    <property type="nucleotide sequence ID" value="NZ_FNOJ01000010.1"/>
</dbReference>
<dbReference type="GO" id="GO:0032259">
    <property type="term" value="P:methylation"/>
    <property type="evidence" value="ECO:0007669"/>
    <property type="project" value="UniProtKB-KW"/>
</dbReference>
<dbReference type="PROSITE" id="PS00092">
    <property type="entry name" value="N6_MTASE"/>
    <property type="match status" value="1"/>
</dbReference>
<dbReference type="GO" id="GO:0009307">
    <property type="term" value="P:DNA restriction-modification system"/>
    <property type="evidence" value="ECO:0007669"/>
    <property type="project" value="UniProtKB-KW"/>
</dbReference>
<evidence type="ECO:0000256" key="2">
    <source>
        <dbReference type="ARBA" id="ARBA00022603"/>
    </source>
</evidence>
<evidence type="ECO:0000256" key="4">
    <source>
        <dbReference type="ARBA" id="ARBA00022691"/>
    </source>
</evidence>
<evidence type="ECO:0000256" key="1">
    <source>
        <dbReference type="ARBA" id="ARBA00006594"/>
    </source>
</evidence>
<dbReference type="Pfam" id="PF01555">
    <property type="entry name" value="N6_N4_Mtase"/>
    <property type="match status" value="1"/>
</dbReference>
<dbReference type="GO" id="GO:0003677">
    <property type="term" value="F:DNA binding"/>
    <property type="evidence" value="ECO:0007669"/>
    <property type="project" value="InterPro"/>
</dbReference>
<dbReference type="PIRSF" id="PIRSF015855">
    <property type="entry name" value="TypeIII_Mtase_mKpnI"/>
    <property type="match status" value="1"/>
</dbReference>
<feature type="domain" description="DNA methylase N-4/N-6" evidence="6">
    <location>
        <begin position="111"/>
        <end position="450"/>
    </location>
</feature>
<name>A0A1H2V739_9BACL</name>
<dbReference type="STRING" id="89784.SAMN04489725_1106"/>
<dbReference type="InterPro" id="IPR029063">
    <property type="entry name" value="SAM-dependent_MTases_sf"/>
</dbReference>
<evidence type="ECO:0000313" key="8">
    <source>
        <dbReference type="Proteomes" id="UP000182589"/>
    </source>
</evidence>
<evidence type="ECO:0000256" key="5">
    <source>
        <dbReference type="ARBA" id="ARBA00022747"/>
    </source>
</evidence>
<proteinExistence type="inferred from homology"/>
<dbReference type="Proteomes" id="UP000182589">
    <property type="component" value="Unassembled WGS sequence"/>
</dbReference>
<accession>A0A1H2V739</accession>
<keyword evidence="4" id="KW-0949">S-adenosyl-L-methionine</keyword>
<dbReference type="GO" id="GO:0008170">
    <property type="term" value="F:N-methyltransferase activity"/>
    <property type="evidence" value="ECO:0007669"/>
    <property type="project" value="InterPro"/>
</dbReference>
<reference evidence="8" key="1">
    <citation type="submission" date="2016-10" db="EMBL/GenBank/DDBJ databases">
        <authorList>
            <person name="Varghese N."/>
        </authorList>
    </citation>
    <scope>NUCLEOTIDE SEQUENCE [LARGE SCALE GENOMIC DNA]</scope>
    <source>
        <strain evidence="8">DSM 12489</strain>
    </source>
</reference>
<dbReference type="InterPro" id="IPR002941">
    <property type="entry name" value="DNA_methylase_N4/N6"/>
</dbReference>
<sequence length="623" mass="70798">MDKLPLTSKDILAEKIERIREEFPEVFSEGKIDFERLKMALGDFVDNGRERYRLTWAGKSEAIRNIQTPSVGTLLPVPEESVNFETSENLIIEGDNLEVLKLLQKSYHGKIKMIYIDPPYNTGNEFIYPDNFREGLDDYLRYSGQVDGDGIKLSTNTETDGRFHSKWLNMMYPRLFLARNLLREDGVIFVSIDDNEIHNLRILMNELFGEENFIATFVWKRRTGSNDSKNFVSSDHEYLVAYARTEFTKLNGILKDFANYSNPDNDPRGPWAVDNLTCNKTADERPNLFYPITDPATGITYQCNPNRVWAYEKERMLRLIDEGKVIFPKNGQGTPYYKRHKSELRSERKPVSTWIEGSSRSQNDVAAEQFDDDASILQAPLNSHGTKELRAIFDSQVFNYPKSSRLIRTLIEQATSDNDIVLDFFAGSGTTAHAVLDLNHEDGGNRKFILIQLPEPTGIEEFPTIADVAKERVRRVIRGTEQLEALGGDFKVFRLSDSNFKVWNGTGEGNVENLARQLKLFADNIRPGRESLDLLYEILLKSGLPLSATIEQIDISGQRTFSIANGALLICLGDSVNEQYIQGVLGMYPRGFVCLDASFNGNDNLKTNTKLLMESHGIEFHTV</sequence>
<keyword evidence="8" id="KW-1185">Reference proteome</keyword>
<dbReference type="InterPro" id="IPR002295">
    <property type="entry name" value="N4/N6-MTase_EcoPI_Mod-like"/>
</dbReference>
<organism evidence="7 8">
    <name type="scientific">Alicyclobacillus hesperidum</name>
    <dbReference type="NCBI Taxonomy" id="89784"/>
    <lineage>
        <taxon>Bacteria</taxon>
        <taxon>Bacillati</taxon>
        <taxon>Bacillota</taxon>
        <taxon>Bacilli</taxon>
        <taxon>Bacillales</taxon>
        <taxon>Alicyclobacillaceae</taxon>
        <taxon>Alicyclobacillus</taxon>
    </lineage>
</organism>
<evidence type="ECO:0000259" key="6">
    <source>
        <dbReference type="Pfam" id="PF01555"/>
    </source>
</evidence>
<dbReference type="InterPro" id="IPR002052">
    <property type="entry name" value="DNA_methylase_N6_adenine_CS"/>
</dbReference>
<comment type="similarity">
    <text evidence="1">Belongs to the N(4)/N(6)-methyltransferase family.</text>
</comment>
<protein>
    <submittedName>
        <fullName evidence="7">Adenine-specific DNA-methyltransferase</fullName>
    </submittedName>
</protein>
<keyword evidence="5" id="KW-0680">Restriction system</keyword>
<evidence type="ECO:0000256" key="3">
    <source>
        <dbReference type="ARBA" id="ARBA00022679"/>
    </source>
</evidence>
<dbReference type="PRINTS" id="PR00506">
    <property type="entry name" value="D21N6MTFRASE"/>
</dbReference>
<gene>
    <name evidence="7" type="ORF">SAMN04489725_1106</name>
</gene>